<dbReference type="EMBL" id="HP429115">
    <property type="protein sequence ID" value="ADN23510.1"/>
    <property type="molecule type" value="mRNA"/>
</dbReference>
<feature type="chain" id="PRO_5003159612" evidence="1">
    <location>
        <begin position="25"/>
        <end position="80"/>
    </location>
</feature>
<reference evidence="2" key="1">
    <citation type="journal article" date="2011" name="J. Proteomics">
        <title>An insight into the sialotranscriptome and proteome of the coarse bontlegged tick, Hyalomma marginatum rufipes.</title>
        <authorList>
            <person name="Francischetti I.M."/>
            <person name="Anderson J.M."/>
            <person name="Manoukis N."/>
            <person name="Pham V.M."/>
            <person name="Ribeiro J.M."/>
        </authorList>
    </citation>
    <scope>NUCLEOTIDE SEQUENCE</scope>
    <source>
        <tissue evidence="2">Salivary gland</tissue>
    </source>
</reference>
<evidence type="ECO:0000256" key="1">
    <source>
        <dbReference type="SAM" id="SignalP"/>
    </source>
</evidence>
<evidence type="ECO:0000313" key="2">
    <source>
        <dbReference type="EMBL" id="ADN23510.1"/>
    </source>
</evidence>
<keyword evidence="1" id="KW-0732">Signal</keyword>
<name>E2J6S2_HYARU</name>
<dbReference type="AlphaFoldDB" id="E2J6S2"/>
<organism evidence="2">
    <name type="scientific">Hyalomma rufipes</name>
    <name type="common">Tick</name>
    <name type="synonym">Hyalomma marginatum rufipes</name>
    <dbReference type="NCBI Taxonomy" id="72862"/>
    <lineage>
        <taxon>Eukaryota</taxon>
        <taxon>Metazoa</taxon>
        <taxon>Ecdysozoa</taxon>
        <taxon>Arthropoda</taxon>
        <taxon>Chelicerata</taxon>
        <taxon>Arachnida</taxon>
        <taxon>Acari</taxon>
        <taxon>Parasitiformes</taxon>
        <taxon>Ixodida</taxon>
        <taxon>Ixodoidea</taxon>
        <taxon>Ixodidae</taxon>
        <taxon>Hyalomminae</taxon>
        <taxon>Hyalomma</taxon>
    </lineage>
</organism>
<protein>
    <submittedName>
        <fullName evidence="2">Hypothetical secreted peptide</fullName>
    </submittedName>
</protein>
<proteinExistence type="evidence at transcript level"/>
<accession>E2J6S2</accession>
<sequence length="80" mass="8347">MGGARISWLTFLLVGALAIHPCFSKTYISPGVFADCPWGNRSCHVSSSYTSNCTDPCFCLADTVPTGNGGTGPGRCVITT</sequence>
<feature type="signal peptide" evidence="1">
    <location>
        <begin position="1"/>
        <end position="24"/>
    </location>
</feature>